<dbReference type="AlphaFoldDB" id="A0AA97KAB6"/>
<organism evidence="2 3">
    <name type="scientific">Eublepharis macularius</name>
    <name type="common">Leopard gecko</name>
    <name type="synonym">Cyrtodactylus macularius</name>
    <dbReference type="NCBI Taxonomy" id="481883"/>
    <lineage>
        <taxon>Eukaryota</taxon>
        <taxon>Metazoa</taxon>
        <taxon>Chordata</taxon>
        <taxon>Craniata</taxon>
        <taxon>Vertebrata</taxon>
        <taxon>Euteleostomi</taxon>
        <taxon>Lepidosauria</taxon>
        <taxon>Squamata</taxon>
        <taxon>Bifurcata</taxon>
        <taxon>Gekkota</taxon>
        <taxon>Eublepharidae</taxon>
        <taxon>Eublepharinae</taxon>
        <taxon>Eublepharis</taxon>
    </lineage>
</organism>
<dbReference type="Proteomes" id="UP001190640">
    <property type="component" value="Chromosome 13"/>
</dbReference>
<proteinExistence type="predicted"/>
<keyword evidence="2" id="KW-1185">Reference proteome</keyword>
<dbReference type="GeneID" id="129340963"/>
<evidence type="ECO:0000313" key="2">
    <source>
        <dbReference type="Proteomes" id="UP001190640"/>
    </source>
</evidence>
<protein>
    <submittedName>
        <fullName evidence="3">Uncharacterized protein LOC129340963</fullName>
    </submittedName>
</protein>
<gene>
    <name evidence="3" type="primary">LOC129340963</name>
</gene>
<feature type="region of interest" description="Disordered" evidence="1">
    <location>
        <begin position="473"/>
        <end position="524"/>
    </location>
</feature>
<feature type="compositionally biased region" description="Basic and acidic residues" evidence="1">
    <location>
        <begin position="496"/>
        <end position="506"/>
    </location>
</feature>
<feature type="compositionally biased region" description="Polar residues" evidence="1">
    <location>
        <begin position="481"/>
        <end position="495"/>
    </location>
</feature>
<accession>A0AA97KAB6</accession>
<evidence type="ECO:0000256" key="1">
    <source>
        <dbReference type="SAM" id="MobiDB-lite"/>
    </source>
</evidence>
<name>A0AA97KAB6_EUBMA</name>
<reference evidence="3" key="1">
    <citation type="submission" date="2025-08" db="UniProtKB">
        <authorList>
            <consortium name="RefSeq"/>
        </authorList>
    </citation>
    <scope>IDENTIFICATION</scope>
    <source>
        <tissue evidence="3">Blood</tissue>
    </source>
</reference>
<evidence type="ECO:0000313" key="3">
    <source>
        <dbReference type="RefSeq" id="XP_054851834.1"/>
    </source>
</evidence>
<dbReference type="KEGG" id="emc:129340963"/>
<sequence length="625" mass="68956">MKEPPLPCPERPGPRAKDHCDYLLDSIDAQLNQLQAQVHNAEIKGSSDNEMASFNGSKGISNLADLGGCPVNRNVDASSEKDLFSLREEYTWRLSHLLDLEGKPDDQSQSDSVRTEDFAAKFKKGLVDPLLKSDGEEDVFAGRILPSGLGPLECSARDWAEKVDPSQLWEDPEVVADLCSTRKQPLKKASEEELEQVSALDSKDPPSLVLQSRVRSLESLGGKISSFCKESSNDITNTARDHSARERILFYRPLGLEEKLTGLEMGVSGETAFGGTQQRRDGLEDSFEQIQDARENSISPFIIEDLSPSLQTAQGTALGMSMSDAGASPRKVGQSCQGERQHDCPRDLSDIACLCPINVPHKRCVLVSSGEVRGGFSSPGCMDPLITFDIGKRQRPAPSRLKTSTCGTNAPGDFQQPLGLGCEGRAKQNRTTIACTERHGEALERMAYGDLSAECHKPQCGLNSGCRGRYVAGHSTEKPHSPQSVSGRNVGSSDTGIKEEEQKEASELLCQSSSPRRWTPRETEDLGWKRTKREACSSCKDLKLEEEKLLQKKSEIRQADVTLHNVLQEKKHVALELGALHKTLEESYKEAKRLDLCLKQHQTKVEEARYWRWGSLALADVRWVA</sequence>
<dbReference type="RefSeq" id="XP_054851834.1">
    <property type="nucleotide sequence ID" value="XM_054995859.1"/>
</dbReference>